<dbReference type="Proteomes" id="UP000515202">
    <property type="component" value="Unplaced"/>
</dbReference>
<keyword evidence="3" id="KW-1185">Reference proteome</keyword>
<dbReference type="OrthoDB" id="421226at2759"/>
<dbReference type="InterPro" id="IPR051413">
    <property type="entry name" value="K/Na_HCN_channel"/>
</dbReference>
<feature type="compositionally biased region" description="Low complexity" evidence="1">
    <location>
        <begin position="266"/>
        <end position="287"/>
    </location>
</feature>
<feature type="region of interest" description="Disordered" evidence="1">
    <location>
        <begin position="243"/>
        <end position="373"/>
    </location>
</feature>
<reference evidence="4" key="1">
    <citation type="submission" date="2025-08" db="UniProtKB">
        <authorList>
            <consortium name="RefSeq"/>
        </authorList>
    </citation>
    <scope>IDENTIFICATION</scope>
    <source>
        <tissue evidence="4">Kidney</tissue>
    </source>
</reference>
<feature type="non-terminal residue" evidence="4">
    <location>
        <position position="1"/>
    </location>
</feature>
<dbReference type="PANTHER" id="PTHR45689">
    <property type="entry name" value="I[[H]] CHANNEL, ISOFORM E"/>
    <property type="match status" value="1"/>
</dbReference>
<dbReference type="AlphaFoldDB" id="A0A6P3S0H9"/>
<dbReference type="Pfam" id="PF00027">
    <property type="entry name" value="cNMP_binding"/>
    <property type="match status" value="1"/>
</dbReference>
<dbReference type="GO" id="GO:0035725">
    <property type="term" value="P:sodium ion transmembrane transport"/>
    <property type="evidence" value="ECO:0007669"/>
    <property type="project" value="TreeGrafter"/>
</dbReference>
<accession>A0A6P3S0H9</accession>
<dbReference type="FunFam" id="2.60.120.10:FF:000007">
    <property type="entry name" value="Putative potassium/sodium hyperpolarization-activated cyclic nucleotide-gated channel 2"/>
    <property type="match status" value="1"/>
</dbReference>
<dbReference type="PANTHER" id="PTHR45689:SF11">
    <property type="entry name" value="POTASSIUM_SODIUM HYPERPOLARIZATION-ACTIVATED CYCLIC NUCLEOTIDE-GATED CHANNEL 2"/>
    <property type="match status" value="1"/>
</dbReference>
<dbReference type="PROSITE" id="PS00888">
    <property type="entry name" value="CNMP_BINDING_1"/>
    <property type="match status" value="1"/>
</dbReference>
<protein>
    <submittedName>
        <fullName evidence="4">LOW QUALITY PROTEIN: potassium/sodium hyperpolarization-activated cyclic nucleotide-gated channel 2-like</fullName>
    </submittedName>
</protein>
<gene>
    <name evidence="4" type="primary">LOC105311445</name>
</gene>
<feature type="compositionally biased region" description="Low complexity" evidence="1">
    <location>
        <begin position="246"/>
        <end position="258"/>
    </location>
</feature>
<dbReference type="GO" id="GO:0005249">
    <property type="term" value="F:voltage-gated potassium channel activity"/>
    <property type="evidence" value="ECO:0007669"/>
    <property type="project" value="TreeGrafter"/>
</dbReference>
<dbReference type="InterPro" id="IPR000595">
    <property type="entry name" value="cNMP-bd_dom"/>
</dbReference>
<dbReference type="GO" id="GO:0098855">
    <property type="term" value="C:HCN channel complex"/>
    <property type="evidence" value="ECO:0007669"/>
    <property type="project" value="TreeGrafter"/>
</dbReference>
<sequence length="373" mass="39753">CHPCLPPLQEIVNFNCRKLVASMPLFANADPNFVTAMLTKLKFEVFQPGDYIIREGTIGKKMYFIQHGVVSVLTKGNKEMKLSDGSYFGEICLLTRGRRTASVRADTYCRLYSLSVDNFNEVLEEYPMMRRAFETVAIDRLDRIGKKNSILLHKVQHDLNSGVFNNQENAIIQEIVKYDREMVQQAELGQRAGLFPPPPPPQVTSAIATLQQAVAMSFCPQVARPLVGPLALGSPRLVRRLPLGPAPTATASPGAAPAASPPGAPASPRAPRTSPYGGAPSSPAAPRAGPPLPARRLSRASRPLSASQPSLPHGAPGPAASARPASSSTPRLGPAPAARAAVPSPDRRDSASPGTPEGLDPLDSARSRLSSNL</sequence>
<dbReference type="KEGG" id="pvp:105311445"/>
<dbReference type="GO" id="GO:0030425">
    <property type="term" value="C:dendrite"/>
    <property type="evidence" value="ECO:0007669"/>
    <property type="project" value="TreeGrafter"/>
</dbReference>
<dbReference type="SUPFAM" id="SSF51206">
    <property type="entry name" value="cAMP-binding domain-like"/>
    <property type="match status" value="1"/>
</dbReference>
<evidence type="ECO:0000313" key="3">
    <source>
        <dbReference type="Proteomes" id="UP000515202"/>
    </source>
</evidence>
<dbReference type="CDD" id="cd00038">
    <property type="entry name" value="CAP_ED"/>
    <property type="match status" value="1"/>
</dbReference>
<dbReference type="GO" id="GO:0030424">
    <property type="term" value="C:axon"/>
    <property type="evidence" value="ECO:0007669"/>
    <property type="project" value="TreeGrafter"/>
</dbReference>
<name>A0A6P3S0H9_PTEVA</name>
<evidence type="ECO:0000259" key="2">
    <source>
        <dbReference type="PROSITE" id="PS50042"/>
    </source>
</evidence>
<dbReference type="PROSITE" id="PS50042">
    <property type="entry name" value="CNMP_BINDING_3"/>
    <property type="match status" value="1"/>
</dbReference>
<feature type="domain" description="Cyclic nucleotide-binding" evidence="2">
    <location>
        <begin position="25"/>
        <end position="131"/>
    </location>
</feature>
<dbReference type="Gene3D" id="2.60.120.10">
    <property type="entry name" value="Jelly Rolls"/>
    <property type="match status" value="1"/>
</dbReference>
<dbReference type="InterPro" id="IPR018488">
    <property type="entry name" value="cNMP-bd_CS"/>
</dbReference>
<dbReference type="GeneID" id="105311445"/>
<proteinExistence type="predicted"/>
<dbReference type="RefSeq" id="XP_011385737.2">
    <property type="nucleotide sequence ID" value="XM_011387435.2"/>
</dbReference>
<dbReference type="SMART" id="SM00100">
    <property type="entry name" value="cNMP"/>
    <property type="match status" value="1"/>
</dbReference>
<dbReference type="InterPro" id="IPR018490">
    <property type="entry name" value="cNMP-bd_dom_sf"/>
</dbReference>
<feature type="compositionally biased region" description="Low complexity" evidence="1">
    <location>
        <begin position="300"/>
        <end position="344"/>
    </location>
</feature>
<dbReference type="GO" id="GO:0003254">
    <property type="term" value="P:regulation of membrane depolarization"/>
    <property type="evidence" value="ECO:0007669"/>
    <property type="project" value="TreeGrafter"/>
</dbReference>
<dbReference type="InterPro" id="IPR014710">
    <property type="entry name" value="RmlC-like_jellyroll"/>
</dbReference>
<evidence type="ECO:0000313" key="4">
    <source>
        <dbReference type="RefSeq" id="XP_011385737.2"/>
    </source>
</evidence>
<organism evidence="3 4">
    <name type="scientific">Pteropus vampyrus</name>
    <name type="common">Large flying fox</name>
    <dbReference type="NCBI Taxonomy" id="132908"/>
    <lineage>
        <taxon>Eukaryota</taxon>
        <taxon>Metazoa</taxon>
        <taxon>Chordata</taxon>
        <taxon>Craniata</taxon>
        <taxon>Vertebrata</taxon>
        <taxon>Euteleostomi</taxon>
        <taxon>Mammalia</taxon>
        <taxon>Eutheria</taxon>
        <taxon>Laurasiatheria</taxon>
        <taxon>Chiroptera</taxon>
        <taxon>Yinpterochiroptera</taxon>
        <taxon>Pteropodoidea</taxon>
        <taxon>Pteropodidae</taxon>
        <taxon>Pteropodinae</taxon>
        <taxon>Pteropus</taxon>
    </lineage>
</organism>
<evidence type="ECO:0000256" key="1">
    <source>
        <dbReference type="SAM" id="MobiDB-lite"/>
    </source>
</evidence>